<keyword evidence="3" id="KW-1185">Reference proteome</keyword>
<evidence type="ECO:0000313" key="2">
    <source>
        <dbReference type="EMBL" id="KAK8575171.1"/>
    </source>
</evidence>
<dbReference type="Proteomes" id="UP001472677">
    <property type="component" value="Unassembled WGS sequence"/>
</dbReference>
<feature type="region of interest" description="Disordered" evidence="1">
    <location>
        <begin position="1"/>
        <end position="28"/>
    </location>
</feature>
<reference evidence="2 3" key="1">
    <citation type="journal article" date="2024" name="G3 (Bethesda)">
        <title>Genome assembly of Hibiscus sabdariffa L. provides insights into metabolisms of medicinal natural products.</title>
        <authorList>
            <person name="Kim T."/>
        </authorList>
    </citation>
    <scope>NUCLEOTIDE SEQUENCE [LARGE SCALE GENOMIC DNA]</scope>
    <source>
        <strain evidence="2">TK-2024</strain>
        <tissue evidence="2">Old leaves</tissue>
    </source>
</reference>
<evidence type="ECO:0000256" key="1">
    <source>
        <dbReference type="SAM" id="MobiDB-lite"/>
    </source>
</evidence>
<organism evidence="2 3">
    <name type="scientific">Hibiscus sabdariffa</name>
    <name type="common">roselle</name>
    <dbReference type="NCBI Taxonomy" id="183260"/>
    <lineage>
        <taxon>Eukaryota</taxon>
        <taxon>Viridiplantae</taxon>
        <taxon>Streptophyta</taxon>
        <taxon>Embryophyta</taxon>
        <taxon>Tracheophyta</taxon>
        <taxon>Spermatophyta</taxon>
        <taxon>Magnoliopsida</taxon>
        <taxon>eudicotyledons</taxon>
        <taxon>Gunneridae</taxon>
        <taxon>Pentapetalae</taxon>
        <taxon>rosids</taxon>
        <taxon>malvids</taxon>
        <taxon>Malvales</taxon>
        <taxon>Malvaceae</taxon>
        <taxon>Malvoideae</taxon>
        <taxon>Hibiscus</taxon>
    </lineage>
</organism>
<feature type="region of interest" description="Disordered" evidence="1">
    <location>
        <begin position="64"/>
        <end position="95"/>
    </location>
</feature>
<sequence>MKPIDDTTSPDLVQSEQPQPHESSTYGQWMIVERRQRRGPQKHIDTHVNNLNTPFVVPHFIPLAGDDIGEQSDNGDVPTLIKDASLASKGKGPTL</sequence>
<name>A0ABR2FA24_9ROSI</name>
<protein>
    <submittedName>
        <fullName evidence="2">Uncharacterized protein</fullName>
    </submittedName>
</protein>
<feature type="compositionally biased region" description="Polar residues" evidence="1">
    <location>
        <begin position="1"/>
        <end position="27"/>
    </location>
</feature>
<evidence type="ECO:0000313" key="3">
    <source>
        <dbReference type="Proteomes" id="UP001472677"/>
    </source>
</evidence>
<comment type="caution">
    <text evidence="2">The sequence shown here is derived from an EMBL/GenBank/DDBJ whole genome shotgun (WGS) entry which is preliminary data.</text>
</comment>
<accession>A0ABR2FA24</accession>
<proteinExistence type="predicted"/>
<gene>
    <name evidence="2" type="ORF">V6N12_062847</name>
</gene>
<dbReference type="EMBL" id="JBBPBM010000007">
    <property type="protein sequence ID" value="KAK8575171.1"/>
    <property type="molecule type" value="Genomic_DNA"/>
</dbReference>